<dbReference type="Proteomes" id="UP000095576">
    <property type="component" value="Unassembled WGS sequence"/>
</dbReference>
<dbReference type="AlphaFoldDB" id="A0A174IQ16"/>
<reference evidence="2 4" key="1">
    <citation type="submission" date="2015-09" db="EMBL/GenBank/DDBJ databases">
        <authorList>
            <consortium name="Pathogen Informatics"/>
        </authorList>
    </citation>
    <scope>NUCLEOTIDE SEQUENCE [LARGE SCALE GENOMIC DNA]</scope>
    <source>
        <strain evidence="2 4">2789STDY5834899</strain>
    </source>
</reference>
<protein>
    <submittedName>
        <fullName evidence="3">DUF6268 family outer membrane beta-barrel protein</fullName>
    </submittedName>
</protein>
<evidence type="ECO:0000313" key="4">
    <source>
        <dbReference type="Proteomes" id="UP000095576"/>
    </source>
</evidence>
<proteinExistence type="predicted"/>
<gene>
    <name evidence="2" type="ORF">ERS852511_00417</name>
    <name evidence="3" type="ORF">KQP59_09420</name>
</gene>
<evidence type="ECO:0000313" key="2">
    <source>
        <dbReference type="EMBL" id="CUO87408.1"/>
    </source>
</evidence>
<dbReference type="EMBL" id="CP083681">
    <property type="protein sequence ID" value="UYU73305.1"/>
    <property type="molecule type" value="Genomic_DNA"/>
</dbReference>
<reference evidence="3" key="2">
    <citation type="submission" date="2021-06" db="EMBL/GenBank/DDBJ databases">
        <title>Interrogation of the integrated mobile genetic elements in gut-associated Bacteroides with a consensus prediction approach.</title>
        <authorList>
            <person name="Campbell D.E."/>
            <person name="Leigh J.R."/>
            <person name="Kim T."/>
            <person name="England W."/>
            <person name="Whitaker R.J."/>
            <person name="Degnan P.H."/>
        </authorList>
    </citation>
    <scope>NUCLEOTIDE SEQUENCE</scope>
    <source>
        <strain evidence="3">VPI-BTDOT2</strain>
    </source>
</reference>
<dbReference type="Proteomes" id="UP001156216">
    <property type="component" value="Chromosome"/>
</dbReference>
<organism evidence="2 4">
    <name type="scientific">Bacteroides thetaiotaomicron</name>
    <dbReference type="NCBI Taxonomy" id="818"/>
    <lineage>
        <taxon>Bacteria</taxon>
        <taxon>Pseudomonadati</taxon>
        <taxon>Bacteroidota</taxon>
        <taxon>Bacteroidia</taxon>
        <taxon>Bacteroidales</taxon>
        <taxon>Bacteroidaceae</taxon>
        <taxon>Bacteroides</taxon>
    </lineage>
</organism>
<accession>A0A174IQ16</accession>
<feature type="domain" description="DUF6268" evidence="1">
    <location>
        <begin position="19"/>
        <end position="67"/>
    </location>
</feature>
<dbReference type="InterPro" id="IPR046235">
    <property type="entry name" value="DUF6268"/>
</dbReference>
<name>A0A174IQ16_BACT4</name>
<evidence type="ECO:0000313" key="3">
    <source>
        <dbReference type="EMBL" id="UYU73305.1"/>
    </source>
</evidence>
<dbReference type="RefSeq" id="WP_048696437.1">
    <property type="nucleotide sequence ID" value="NZ_CAXSMB010000045.1"/>
</dbReference>
<dbReference type="EMBL" id="CZAP01000001">
    <property type="protein sequence ID" value="CUO87408.1"/>
    <property type="molecule type" value="Genomic_DNA"/>
</dbReference>
<sequence>MKYVIVSMFVLLVWVPKIVRAQVIVKTGYISSSSYKGENGRQTGGKGDLKFVEGSVNIPVSQKLNERK</sequence>
<evidence type="ECO:0000259" key="1">
    <source>
        <dbReference type="Pfam" id="PF19783"/>
    </source>
</evidence>
<dbReference type="Pfam" id="PF19783">
    <property type="entry name" value="DUF6268"/>
    <property type="match status" value="1"/>
</dbReference>